<reference evidence="1" key="1">
    <citation type="journal article" date="2020" name="Nature">
        <title>Giant virus diversity and host interactions through global metagenomics.</title>
        <authorList>
            <person name="Schulz F."/>
            <person name="Roux S."/>
            <person name="Paez-Espino D."/>
            <person name="Jungbluth S."/>
            <person name="Walsh D.A."/>
            <person name="Denef V.J."/>
            <person name="McMahon K.D."/>
            <person name="Konstantinidis K.T."/>
            <person name="Eloe-Fadrosh E.A."/>
            <person name="Kyrpides N.C."/>
            <person name="Woyke T."/>
        </authorList>
    </citation>
    <scope>NUCLEOTIDE SEQUENCE</scope>
    <source>
        <strain evidence="1">GVMAG-M-3300023210-19</strain>
    </source>
</reference>
<evidence type="ECO:0000313" key="1">
    <source>
        <dbReference type="EMBL" id="QHT93168.1"/>
    </source>
</evidence>
<dbReference type="EMBL" id="MN740201">
    <property type="protein sequence ID" value="QHT93168.1"/>
    <property type="molecule type" value="Genomic_DNA"/>
</dbReference>
<protein>
    <submittedName>
        <fullName evidence="1">Uncharacterized protein</fullName>
    </submittedName>
</protein>
<dbReference type="AlphaFoldDB" id="A0A6C0IIZ6"/>
<organism evidence="1">
    <name type="scientific">viral metagenome</name>
    <dbReference type="NCBI Taxonomy" id="1070528"/>
    <lineage>
        <taxon>unclassified sequences</taxon>
        <taxon>metagenomes</taxon>
        <taxon>organismal metagenomes</taxon>
    </lineage>
</organism>
<name>A0A6C0IIZ6_9ZZZZ</name>
<accession>A0A6C0IIZ6</accession>
<proteinExistence type="predicted"/>
<sequence>MNENIDFMKRCRQIASAMRKQEIWRQKQIDIYYRKGRPLFKTDKKVL</sequence>